<evidence type="ECO:0000313" key="6">
    <source>
        <dbReference type="EMBL" id="OPX43347.1"/>
    </source>
</evidence>
<keyword evidence="7" id="KW-1185">Reference proteome</keyword>
<keyword evidence="3" id="KW-0408">Iron</keyword>
<evidence type="ECO:0000259" key="5">
    <source>
        <dbReference type="Pfam" id="PF01869"/>
    </source>
</evidence>
<evidence type="ECO:0000256" key="2">
    <source>
        <dbReference type="ARBA" id="ARBA00022723"/>
    </source>
</evidence>
<dbReference type="CDD" id="cd24036">
    <property type="entry name" value="ASKHA_NBD_BcrAD_BadFG_HgdC_HadI"/>
    <property type="match status" value="1"/>
</dbReference>
<keyword evidence="6" id="KW-0378">Hydrolase</keyword>
<dbReference type="Proteomes" id="UP000191554">
    <property type="component" value="Unassembled WGS sequence"/>
</dbReference>
<organism evidence="6 7">
    <name type="scientific">Ruminiclostridium hungatei</name>
    <name type="common">Clostridium hungatei</name>
    <dbReference type="NCBI Taxonomy" id="48256"/>
    <lineage>
        <taxon>Bacteria</taxon>
        <taxon>Bacillati</taxon>
        <taxon>Bacillota</taxon>
        <taxon>Clostridia</taxon>
        <taxon>Eubacteriales</taxon>
        <taxon>Oscillospiraceae</taxon>
        <taxon>Ruminiclostridium</taxon>
    </lineage>
</organism>
<name>A0A1V4SJC0_RUMHU</name>
<dbReference type="Gene3D" id="3.30.420.40">
    <property type="match status" value="2"/>
</dbReference>
<dbReference type="NCBIfam" id="TIGR00241">
    <property type="entry name" value="CoA_E_activ"/>
    <property type="match status" value="1"/>
</dbReference>
<dbReference type="AlphaFoldDB" id="A0A1V4SJC0"/>
<dbReference type="InterPro" id="IPR043129">
    <property type="entry name" value="ATPase_NBD"/>
</dbReference>
<dbReference type="PANTHER" id="PTHR32329:SF2">
    <property type="entry name" value="BIFUNCTIONAL PROTEIN [INCLUDES 2-HYDROXYACYL-COA DEHYDRATASE (N-TER) AND ITS ACTIVATOR DOMAIN (C_TERM)"/>
    <property type="match status" value="1"/>
</dbReference>
<keyword evidence="4" id="KW-0411">Iron-sulfur</keyword>
<accession>A0A1V4SJC0</accession>
<gene>
    <name evidence="6" type="primary">fldI_5</name>
    <name evidence="6" type="ORF">CLHUN_26920</name>
</gene>
<evidence type="ECO:0000256" key="1">
    <source>
        <dbReference type="ARBA" id="ARBA00001966"/>
    </source>
</evidence>
<dbReference type="SUPFAM" id="SSF53067">
    <property type="entry name" value="Actin-like ATPase domain"/>
    <property type="match status" value="1"/>
</dbReference>
<dbReference type="GO" id="GO:0016787">
    <property type="term" value="F:hydrolase activity"/>
    <property type="evidence" value="ECO:0007669"/>
    <property type="project" value="UniProtKB-KW"/>
</dbReference>
<dbReference type="InterPro" id="IPR002731">
    <property type="entry name" value="ATPase_BadF"/>
</dbReference>
<dbReference type="GO" id="GO:0051536">
    <property type="term" value="F:iron-sulfur cluster binding"/>
    <property type="evidence" value="ECO:0007669"/>
    <property type="project" value="UniProtKB-KW"/>
</dbReference>
<evidence type="ECO:0000313" key="7">
    <source>
        <dbReference type="Proteomes" id="UP000191554"/>
    </source>
</evidence>
<feature type="domain" description="ATPase BadF/BadG/BcrA/BcrD type" evidence="5">
    <location>
        <begin position="26"/>
        <end position="278"/>
    </location>
</feature>
<evidence type="ECO:0000256" key="4">
    <source>
        <dbReference type="ARBA" id="ARBA00023014"/>
    </source>
</evidence>
<comment type="caution">
    <text evidence="6">The sequence shown here is derived from an EMBL/GenBank/DDBJ whole genome shotgun (WGS) entry which is preliminary data.</text>
</comment>
<dbReference type="PANTHER" id="PTHR32329">
    <property type="entry name" value="BIFUNCTIONAL PROTEIN [INCLUDES 2-HYDROXYACYL-COA DEHYDRATASE (N-TER) AND ITS ACTIVATOR DOMAIN (C_TERM)-RELATED"/>
    <property type="match status" value="1"/>
</dbReference>
<dbReference type="GO" id="GO:0046872">
    <property type="term" value="F:metal ion binding"/>
    <property type="evidence" value="ECO:0007669"/>
    <property type="project" value="UniProtKB-KW"/>
</dbReference>
<dbReference type="EMBL" id="MZGX01000018">
    <property type="protein sequence ID" value="OPX43347.1"/>
    <property type="molecule type" value="Genomic_DNA"/>
</dbReference>
<dbReference type="RefSeq" id="WP_080065149.1">
    <property type="nucleotide sequence ID" value="NZ_MZGX01000018.1"/>
</dbReference>
<evidence type="ECO:0000256" key="3">
    <source>
        <dbReference type="ARBA" id="ARBA00023004"/>
    </source>
</evidence>
<comment type="cofactor">
    <cofactor evidence="1">
        <name>[4Fe-4S] cluster</name>
        <dbReference type="ChEBI" id="CHEBI:49883"/>
    </cofactor>
</comment>
<reference evidence="6 7" key="1">
    <citation type="submission" date="2017-03" db="EMBL/GenBank/DDBJ databases">
        <title>Genome sequence of Clostridium hungatei DSM 14427.</title>
        <authorList>
            <person name="Poehlein A."/>
            <person name="Daniel R."/>
        </authorList>
    </citation>
    <scope>NUCLEOTIDE SEQUENCE [LARGE SCALE GENOMIC DNA]</scope>
    <source>
        <strain evidence="6 7">DSM 14427</strain>
    </source>
</reference>
<dbReference type="EC" id="3.-.-.-" evidence="6"/>
<dbReference type="Pfam" id="PF01869">
    <property type="entry name" value="BcrAD_BadFG"/>
    <property type="match status" value="1"/>
</dbReference>
<dbReference type="OrthoDB" id="9778513at2"/>
<keyword evidence="2" id="KW-0479">Metal-binding</keyword>
<dbReference type="InterPro" id="IPR051805">
    <property type="entry name" value="Dehydratase_Activator_Redct"/>
</dbReference>
<dbReference type="STRING" id="48256.CLHUN_26920"/>
<dbReference type="InterPro" id="IPR008275">
    <property type="entry name" value="CoA_E_activase_dom"/>
</dbReference>
<protein>
    <submittedName>
        <fullName evidence="6">R-phenyllactate dehydratase activator</fullName>
        <ecNumber evidence="6">3.-.-.-</ecNumber>
    </submittedName>
</protein>
<sequence length="298" mass="32083">MAVKSMSIIEVIAKERTSELIDMGTVGIDIGSRQSKAVLIHGKTIHTVITASGVDSQETAEKLVGKLLKGTGISKSEISYIVGTGYGRVAMNFQGIPSGIMTEITCHAMGAHFLNAGTRTIIDIGGQDCKAIKIDPENGRVIEFVMNDKCAAGTGRFLEKTAEMLGYQLEELGERALESKKKLEISSQCVVFAESEIISLKANGEKREDIAAGIHFATARRVRNMVNRIGLDPEMVFSGGVSNNPGMKLALEELLKHPIKTTKLDMVYCGALGAAVLAQRMSRDSYITGESKEDGNEN</sequence>
<proteinExistence type="predicted"/>